<reference evidence="20" key="1">
    <citation type="journal article" date="2010" name="Nature">
        <title>The Amphimedon queenslandica genome and the evolution of animal complexity.</title>
        <authorList>
            <person name="Srivastava M."/>
            <person name="Simakov O."/>
            <person name="Chapman J."/>
            <person name="Fahey B."/>
            <person name="Gauthier M.E."/>
            <person name="Mitros T."/>
            <person name="Richards G.S."/>
            <person name="Conaco C."/>
            <person name="Dacre M."/>
            <person name="Hellsten U."/>
            <person name="Larroux C."/>
            <person name="Putnam N.H."/>
            <person name="Stanke M."/>
            <person name="Adamska M."/>
            <person name="Darling A."/>
            <person name="Degnan S.M."/>
            <person name="Oakley T.H."/>
            <person name="Plachetzki D.C."/>
            <person name="Zhai Y."/>
            <person name="Adamski M."/>
            <person name="Calcino A."/>
            <person name="Cummins S.F."/>
            <person name="Goodstein D.M."/>
            <person name="Harris C."/>
            <person name="Jackson D.J."/>
            <person name="Leys S.P."/>
            <person name="Shu S."/>
            <person name="Woodcroft B.J."/>
            <person name="Vervoort M."/>
            <person name="Kosik K.S."/>
            <person name="Manning G."/>
            <person name="Degnan B.M."/>
            <person name="Rokhsar D.S."/>
        </authorList>
    </citation>
    <scope>NUCLEOTIDE SEQUENCE [LARGE SCALE GENOMIC DNA]</scope>
</reference>
<dbReference type="KEGG" id="aqu:100633420"/>
<dbReference type="GO" id="GO:0005886">
    <property type="term" value="C:plasma membrane"/>
    <property type="evidence" value="ECO:0007669"/>
    <property type="project" value="TreeGrafter"/>
</dbReference>
<feature type="compositionally biased region" description="Basic and acidic residues" evidence="15">
    <location>
        <begin position="751"/>
        <end position="765"/>
    </location>
</feature>
<keyword evidence="13" id="KW-0675">Receptor</keyword>
<dbReference type="PROSITE" id="PS00107">
    <property type="entry name" value="PROTEIN_KINASE_ATP"/>
    <property type="match status" value="1"/>
</dbReference>
<feature type="transmembrane region" description="Helical" evidence="16">
    <location>
        <begin position="244"/>
        <end position="271"/>
    </location>
</feature>
<dbReference type="PANTHER" id="PTHR23255">
    <property type="entry name" value="TRANSFORMING GROWTH FACTOR-BETA RECEPTOR TYPE I AND II"/>
    <property type="match status" value="1"/>
</dbReference>
<dbReference type="PANTHER" id="PTHR23255:SF72">
    <property type="entry name" value="RECEPTOR PROTEIN SERINE_THREONINE KINASE"/>
    <property type="match status" value="1"/>
</dbReference>
<evidence type="ECO:0000256" key="5">
    <source>
        <dbReference type="ARBA" id="ARBA00022679"/>
    </source>
</evidence>
<keyword evidence="4" id="KW-0723">Serine/threonine-protein kinase</keyword>
<dbReference type="Pfam" id="PF00069">
    <property type="entry name" value="Pkinase"/>
    <property type="match status" value="1"/>
</dbReference>
<dbReference type="RefSeq" id="XP_003384912.2">
    <property type="nucleotide sequence ID" value="XM_003384864.2"/>
</dbReference>
<dbReference type="GO" id="GO:0043235">
    <property type="term" value="C:receptor complex"/>
    <property type="evidence" value="ECO:0007669"/>
    <property type="project" value="TreeGrafter"/>
</dbReference>
<accession>A0AAN0IC21</accession>
<dbReference type="SUPFAM" id="SSF56112">
    <property type="entry name" value="Protein kinase-like (PK-like)"/>
    <property type="match status" value="1"/>
</dbReference>
<keyword evidence="11 16" id="KW-1133">Transmembrane helix</keyword>
<keyword evidence="8 14" id="KW-0547">Nucleotide-binding</keyword>
<reference evidence="19" key="2">
    <citation type="submission" date="2024-06" db="UniProtKB">
        <authorList>
            <consortium name="EnsemblMetazoa"/>
        </authorList>
    </citation>
    <scope>IDENTIFICATION</scope>
</reference>
<sequence>MRRSLEMVAVLRVVLCFCLLSTIVTAFQCRVNSCIRCSSSSPVDCTVTPVDQYSYNYYCEAPSHCTPQNVPGSNRDGYYCYASLFIRNLNSTDFDGHWFSFFQVESCEEAAGSELTDDCLSITKRVSSLEGTNIFCRCTEDNCQDIFNVTIIIDPPNDVSSSTLINGVITSSPSPPSVYSSVPLSLSLSSSTIDLTTSSVSFSINTSPTLITVTNTHTTGILTTSSVVPSSTGVIPSTDTMVTIILSSVIAFLAITLAIIGLLIACTLVCYCRKYSSNSRRHSHQIQFPAAPNIELDERSAPLPFQLLQPIGNGRFGSVWKALYNNETVAVKALSLHHKLSWQNERDIHLLDSTPHENILKFISSESRGRGSSSEYFIITEYLPLGSLHQFLRHNTLSWEQAWNIMYSIASGITHLHSNSYYNSNGLLLEKYSIAHRDIKPSNILVKSVSGHCVVADLGLAFILDPAADDRKLAVSGQVGTYRYMSPEALDARVNLRDIESFKQIDMYALSLVLWEVCMRYQSDDVPVPPYQSPFFDMVGEKPTLEQMKEIVVNANKRPGFTGVWYSDKNLKRIIKLIKEGWDEDPEARLTAANIKIQLESLIGMRPKLDSLSSPLSPPPEGEGVFLSPVSETSHSSCKKVHISASFSGSTNAMLSPAAAPHSFHGRFSLDHGGHNPVTVSMILSLSDVQVQYRPPDTVATANSESITVPALIPQSEPTTAPQLASNNEVSNGGSQDEVNVIDATTGQPKRLSDAEHDDTTTSLS</sequence>
<feature type="compositionally biased region" description="Polar residues" evidence="15">
    <location>
        <begin position="716"/>
        <end position="748"/>
    </location>
</feature>
<evidence type="ECO:0000256" key="10">
    <source>
        <dbReference type="ARBA" id="ARBA00022840"/>
    </source>
</evidence>
<feature type="signal peptide" evidence="17">
    <location>
        <begin position="1"/>
        <end position="26"/>
    </location>
</feature>
<evidence type="ECO:0000313" key="19">
    <source>
        <dbReference type="EnsemblMetazoa" id="XP_003384912.2"/>
    </source>
</evidence>
<evidence type="ECO:0000256" key="15">
    <source>
        <dbReference type="SAM" id="MobiDB-lite"/>
    </source>
</evidence>
<dbReference type="Gene3D" id="1.10.510.10">
    <property type="entry name" value="Transferase(Phosphotransferase) domain 1"/>
    <property type="match status" value="1"/>
</dbReference>
<evidence type="ECO:0000256" key="4">
    <source>
        <dbReference type="ARBA" id="ARBA00022527"/>
    </source>
</evidence>
<dbReference type="EnsemblMetazoa" id="XM_003384864.2">
    <property type="protein sequence ID" value="XP_003384912.2"/>
    <property type="gene ID" value="LOC100633420"/>
</dbReference>
<evidence type="ECO:0000259" key="18">
    <source>
        <dbReference type="PROSITE" id="PS50011"/>
    </source>
</evidence>
<keyword evidence="5" id="KW-0808">Transferase</keyword>
<comment type="similarity">
    <text evidence="2">Belongs to the protein kinase superfamily. TKL Ser/Thr protein kinase family. TGFB receptor subfamily.</text>
</comment>
<dbReference type="Proteomes" id="UP000007879">
    <property type="component" value="Unassembled WGS sequence"/>
</dbReference>
<dbReference type="InterPro" id="IPR011009">
    <property type="entry name" value="Kinase-like_dom_sf"/>
</dbReference>
<keyword evidence="20" id="KW-1185">Reference proteome</keyword>
<dbReference type="PROSITE" id="PS50011">
    <property type="entry name" value="PROTEIN_KINASE_DOM"/>
    <property type="match status" value="1"/>
</dbReference>
<evidence type="ECO:0000256" key="9">
    <source>
        <dbReference type="ARBA" id="ARBA00022777"/>
    </source>
</evidence>
<dbReference type="InterPro" id="IPR000333">
    <property type="entry name" value="TGFB_receptor"/>
</dbReference>
<dbReference type="SMART" id="SM00220">
    <property type="entry name" value="S_TKc"/>
    <property type="match status" value="1"/>
</dbReference>
<evidence type="ECO:0000256" key="2">
    <source>
        <dbReference type="ARBA" id="ARBA00009605"/>
    </source>
</evidence>
<feature type="region of interest" description="Disordered" evidence="15">
    <location>
        <begin position="716"/>
        <end position="765"/>
    </location>
</feature>
<dbReference type="PROSITE" id="PS00108">
    <property type="entry name" value="PROTEIN_KINASE_ST"/>
    <property type="match status" value="1"/>
</dbReference>
<dbReference type="GO" id="GO:0005524">
    <property type="term" value="F:ATP binding"/>
    <property type="evidence" value="ECO:0007669"/>
    <property type="project" value="UniProtKB-UniRule"/>
</dbReference>
<comment type="subcellular location">
    <subcellularLocation>
        <location evidence="1">Membrane</location>
        <topology evidence="1">Single-pass type I membrane protein</topology>
    </subcellularLocation>
</comment>
<keyword evidence="7 17" id="KW-0732">Signal</keyword>
<keyword evidence="12 16" id="KW-0472">Membrane</keyword>
<evidence type="ECO:0000256" key="6">
    <source>
        <dbReference type="ARBA" id="ARBA00022692"/>
    </source>
</evidence>
<evidence type="ECO:0000256" key="16">
    <source>
        <dbReference type="SAM" id="Phobius"/>
    </source>
</evidence>
<feature type="binding site" evidence="14">
    <location>
        <position position="332"/>
    </location>
    <ligand>
        <name>ATP</name>
        <dbReference type="ChEBI" id="CHEBI:30616"/>
    </ligand>
</feature>
<feature type="domain" description="Protein kinase" evidence="18">
    <location>
        <begin position="305"/>
        <end position="609"/>
    </location>
</feature>
<evidence type="ECO:0000313" key="20">
    <source>
        <dbReference type="Proteomes" id="UP000007879"/>
    </source>
</evidence>
<dbReference type="GO" id="GO:0004675">
    <property type="term" value="F:transmembrane receptor protein serine/threonine kinase activity"/>
    <property type="evidence" value="ECO:0007669"/>
    <property type="project" value="UniProtKB-EC"/>
</dbReference>
<dbReference type="GeneID" id="100633420"/>
<dbReference type="EC" id="2.7.11.30" evidence="3"/>
<keyword evidence="9" id="KW-0418">Kinase</keyword>
<keyword evidence="10 14" id="KW-0067">ATP-binding</keyword>
<name>A0AAN0IC21_AMPQE</name>
<organism evidence="19 20">
    <name type="scientific">Amphimedon queenslandica</name>
    <name type="common">Sponge</name>
    <dbReference type="NCBI Taxonomy" id="400682"/>
    <lineage>
        <taxon>Eukaryota</taxon>
        <taxon>Metazoa</taxon>
        <taxon>Porifera</taxon>
        <taxon>Demospongiae</taxon>
        <taxon>Heteroscleromorpha</taxon>
        <taxon>Haplosclerida</taxon>
        <taxon>Niphatidae</taxon>
        <taxon>Amphimedon</taxon>
    </lineage>
</organism>
<evidence type="ECO:0000256" key="3">
    <source>
        <dbReference type="ARBA" id="ARBA00012401"/>
    </source>
</evidence>
<evidence type="ECO:0000256" key="17">
    <source>
        <dbReference type="SAM" id="SignalP"/>
    </source>
</evidence>
<evidence type="ECO:0000256" key="8">
    <source>
        <dbReference type="ARBA" id="ARBA00022741"/>
    </source>
</evidence>
<dbReference type="InterPro" id="IPR017441">
    <property type="entry name" value="Protein_kinase_ATP_BS"/>
</dbReference>
<feature type="chain" id="PRO_5042810991" description="receptor protein serine/threonine kinase" evidence="17">
    <location>
        <begin position="27"/>
        <end position="765"/>
    </location>
</feature>
<dbReference type="InterPro" id="IPR000719">
    <property type="entry name" value="Prot_kinase_dom"/>
</dbReference>
<evidence type="ECO:0000256" key="1">
    <source>
        <dbReference type="ARBA" id="ARBA00004479"/>
    </source>
</evidence>
<evidence type="ECO:0000256" key="13">
    <source>
        <dbReference type="ARBA" id="ARBA00023170"/>
    </source>
</evidence>
<keyword evidence="6 16" id="KW-0812">Transmembrane</keyword>
<dbReference type="AlphaFoldDB" id="A0AAN0IC21"/>
<dbReference type="GO" id="GO:0071363">
    <property type="term" value="P:cellular response to growth factor stimulus"/>
    <property type="evidence" value="ECO:0007669"/>
    <property type="project" value="TreeGrafter"/>
</dbReference>
<evidence type="ECO:0000256" key="11">
    <source>
        <dbReference type="ARBA" id="ARBA00022989"/>
    </source>
</evidence>
<evidence type="ECO:0000256" key="7">
    <source>
        <dbReference type="ARBA" id="ARBA00022729"/>
    </source>
</evidence>
<dbReference type="Gene3D" id="3.30.200.20">
    <property type="entry name" value="Phosphorylase Kinase, domain 1"/>
    <property type="match status" value="1"/>
</dbReference>
<proteinExistence type="inferred from homology"/>
<protein>
    <recommendedName>
        <fullName evidence="3">receptor protein serine/threonine kinase</fullName>
        <ecNumber evidence="3">2.7.11.30</ecNumber>
    </recommendedName>
</protein>
<dbReference type="InterPro" id="IPR008271">
    <property type="entry name" value="Ser/Thr_kinase_AS"/>
</dbReference>
<evidence type="ECO:0000256" key="12">
    <source>
        <dbReference type="ARBA" id="ARBA00023136"/>
    </source>
</evidence>
<evidence type="ECO:0000256" key="14">
    <source>
        <dbReference type="PROSITE-ProRule" id="PRU10141"/>
    </source>
</evidence>